<evidence type="ECO:0000256" key="11">
    <source>
        <dbReference type="RuleBase" id="RU271113"/>
    </source>
</evidence>
<evidence type="ECO:0000313" key="14">
    <source>
        <dbReference type="EMBL" id="RIB21895.1"/>
    </source>
</evidence>
<evidence type="ECO:0000256" key="7">
    <source>
        <dbReference type="ARBA" id="ARBA00022853"/>
    </source>
</evidence>
<evidence type="ECO:0000256" key="1">
    <source>
        <dbReference type="ARBA" id="ARBA00004123"/>
    </source>
</evidence>
<evidence type="ECO:0000256" key="10">
    <source>
        <dbReference type="ARBA" id="ARBA00047770"/>
    </source>
</evidence>
<keyword evidence="7 11" id="KW-0156">Chromatin regulator</keyword>
<proteinExistence type="inferred from homology"/>
<evidence type="ECO:0000259" key="13">
    <source>
        <dbReference type="PROSITE" id="PS51569"/>
    </source>
</evidence>
<dbReference type="AlphaFoldDB" id="A0A397VHE1"/>
<keyword evidence="5 11" id="KW-0808">Transferase</keyword>
<dbReference type="OrthoDB" id="443402at2759"/>
<dbReference type="GO" id="GO:0032259">
    <property type="term" value="P:methylation"/>
    <property type="evidence" value="ECO:0007669"/>
    <property type="project" value="UniProtKB-KW"/>
</dbReference>
<evidence type="ECO:0000256" key="3">
    <source>
        <dbReference type="ARBA" id="ARBA00020987"/>
    </source>
</evidence>
<dbReference type="SUPFAM" id="SSF53335">
    <property type="entry name" value="S-adenosyl-L-methionine-dependent methyltransferases"/>
    <property type="match status" value="1"/>
</dbReference>
<dbReference type="EMBL" id="QKWP01000336">
    <property type="protein sequence ID" value="RIB21895.1"/>
    <property type="molecule type" value="Genomic_DNA"/>
</dbReference>
<dbReference type="CDD" id="cd02440">
    <property type="entry name" value="AdoMet_MTases"/>
    <property type="match status" value="1"/>
</dbReference>
<dbReference type="STRING" id="44941.A0A397VHE1"/>
<feature type="region of interest" description="Disordered" evidence="12">
    <location>
        <begin position="23"/>
        <end position="45"/>
    </location>
</feature>
<dbReference type="GO" id="GO:0000077">
    <property type="term" value="P:DNA damage checkpoint signaling"/>
    <property type="evidence" value="ECO:0007669"/>
    <property type="project" value="TreeGrafter"/>
</dbReference>
<dbReference type="InterPro" id="IPR030445">
    <property type="entry name" value="H3-K79_meTrfase"/>
</dbReference>
<comment type="subcellular location">
    <subcellularLocation>
        <location evidence="1 11">Nucleus</location>
    </subcellularLocation>
</comment>
<feature type="domain" description="DOT1" evidence="13">
    <location>
        <begin position="123"/>
        <end position="457"/>
    </location>
</feature>
<protein>
    <recommendedName>
        <fullName evidence="3 11">Histone-lysine N-methyltransferase, H3 lysine-79 specific</fullName>
        <ecNumber evidence="2 11">2.1.1.360</ecNumber>
    </recommendedName>
    <alternativeName>
        <fullName evidence="9 11">Histone H3-K79 methyltransferase</fullName>
    </alternativeName>
</protein>
<evidence type="ECO:0000256" key="8">
    <source>
        <dbReference type="ARBA" id="ARBA00023242"/>
    </source>
</evidence>
<accession>A0A397VHE1</accession>
<dbReference type="Proteomes" id="UP000266673">
    <property type="component" value="Unassembled WGS sequence"/>
</dbReference>
<sequence length="457" mass="53013">MDRPNRRQQLNKLRQKEILDELRQKRNKLSEKRHIEPDQGDDKYRNNADVRIFSKRLKKASDKHCKGEPESLSDKACYALPVKEKGKGITNLIRHSREIVESMNRKEARFYTKHFVDDNDEISEISLMYPGWEGLESFVLATLAGNKDKDNEYLPMNDLKSTINLIIDHVLADDIAEMFKASLNKKSAQSAINNSIKNRLLDELYDGIQRYNKLIMDIRKNSGKKLWAKYIIERNTAEPRYIQIVNHVIGQTYDRIIGPRVERLTNITSNLDLNYGELNADFIHDIIIRTKIKNNTVFVDLGSGIGNTILYASIATGCMGYGYELRQKLVDLANEQYEEIMTRGKLYGLEIGRVEFLSGDFRDIYINHPNFINILYSADVILANNRTFSPETNQFLYNLFLGLKKGAKVVSLESFEGFEPRGKQSERVFSNIKQFRYRENWVSWTHSDGKFYIATHV</sequence>
<dbReference type="PANTHER" id="PTHR21451:SF0">
    <property type="entry name" value="HISTONE-LYSINE N-METHYLTRANSFERASE, H3 LYSINE-79 SPECIFIC"/>
    <property type="match status" value="1"/>
</dbReference>
<evidence type="ECO:0000256" key="6">
    <source>
        <dbReference type="ARBA" id="ARBA00022691"/>
    </source>
</evidence>
<keyword evidence="15" id="KW-1185">Reference proteome</keyword>
<keyword evidence="4 11" id="KW-0489">Methyltransferase</keyword>
<keyword evidence="8 11" id="KW-0539">Nucleus</keyword>
<dbReference type="InterPro" id="IPR025789">
    <property type="entry name" value="DOT1_dom"/>
</dbReference>
<dbReference type="PROSITE" id="PS51569">
    <property type="entry name" value="DOT1"/>
    <property type="match status" value="1"/>
</dbReference>
<reference evidence="14 15" key="1">
    <citation type="submission" date="2018-06" db="EMBL/GenBank/DDBJ databases">
        <title>Comparative genomics reveals the genomic features of Rhizophagus irregularis, R. cerebriforme, R. diaphanum and Gigaspora rosea, and their symbiotic lifestyle signature.</title>
        <authorList>
            <person name="Morin E."/>
            <person name="San Clemente H."/>
            <person name="Chen E.C.H."/>
            <person name="De La Providencia I."/>
            <person name="Hainaut M."/>
            <person name="Kuo A."/>
            <person name="Kohler A."/>
            <person name="Murat C."/>
            <person name="Tang N."/>
            <person name="Roy S."/>
            <person name="Loubradou J."/>
            <person name="Henrissat B."/>
            <person name="Grigoriev I.V."/>
            <person name="Corradi N."/>
            <person name="Roux C."/>
            <person name="Martin F.M."/>
        </authorList>
    </citation>
    <scope>NUCLEOTIDE SEQUENCE [LARGE SCALE GENOMIC DNA]</scope>
    <source>
        <strain evidence="14 15">DAOM 194757</strain>
    </source>
</reference>
<keyword evidence="6 11" id="KW-0949">S-adenosyl-L-methionine</keyword>
<dbReference type="GO" id="GO:0006281">
    <property type="term" value="P:DNA repair"/>
    <property type="evidence" value="ECO:0007669"/>
    <property type="project" value="TreeGrafter"/>
</dbReference>
<dbReference type="GO" id="GO:0140956">
    <property type="term" value="F:histone H3K79 trimethyltransferase activity"/>
    <property type="evidence" value="ECO:0007669"/>
    <property type="project" value="UniProtKB-EC"/>
</dbReference>
<organism evidence="14 15">
    <name type="scientific">Gigaspora rosea</name>
    <dbReference type="NCBI Taxonomy" id="44941"/>
    <lineage>
        <taxon>Eukaryota</taxon>
        <taxon>Fungi</taxon>
        <taxon>Fungi incertae sedis</taxon>
        <taxon>Mucoromycota</taxon>
        <taxon>Glomeromycotina</taxon>
        <taxon>Glomeromycetes</taxon>
        <taxon>Diversisporales</taxon>
        <taxon>Gigasporaceae</taxon>
        <taxon>Gigaspora</taxon>
    </lineage>
</organism>
<comment type="function">
    <text evidence="11">Histone methyltransferase that specifically trimethylates histone H3 to form H3K79me3. This methylation is required for telomere silencing and for the pachytene checkpoint during the meiotic cell cycle by allowing the recruitment of RAD9 to double strand breaks. Nucleosomes are preferred as substrate compared to free histone.</text>
</comment>
<name>A0A397VHE1_9GLOM</name>
<evidence type="ECO:0000313" key="15">
    <source>
        <dbReference type="Proteomes" id="UP000266673"/>
    </source>
</evidence>
<dbReference type="GO" id="GO:0005634">
    <property type="term" value="C:nucleus"/>
    <property type="evidence" value="ECO:0007669"/>
    <property type="project" value="UniProtKB-SubCell"/>
</dbReference>
<dbReference type="Gene3D" id="3.40.50.150">
    <property type="entry name" value="Vaccinia Virus protein VP39"/>
    <property type="match status" value="1"/>
</dbReference>
<comment type="miscellaneous">
    <text evidence="11">In contrast to other lysine histone methyltransferases, it does not contain a SET domain, suggesting the existence of another mechanism for methylation of lysine residues of histones.</text>
</comment>
<evidence type="ECO:0000256" key="12">
    <source>
        <dbReference type="SAM" id="MobiDB-lite"/>
    </source>
</evidence>
<evidence type="ECO:0000256" key="5">
    <source>
        <dbReference type="ARBA" id="ARBA00022679"/>
    </source>
</evidence>
<comment type="catalytic activity">
    <reaction evidence="10 11">
        <text>L-lysyl(79)-[histone H3] + 3 S-adenosyl-L-methionine = N(6),N(6),N(6)-trimethyl-L-lysyl(79)-[histone H3] + 3 S-adenosyl-L-homocysteine + 3 H(+)</text>
        <dbReference type="Rhea" id="RHEA:60328"/>
        <dbReference type="Rhea" id="RHEA-COMP:15549"/>
        <dbReference type="Rhea" id="RHEA-COMP:15552"/>
        <dbReference type="ChEBI" id="CHEBI:15378"/>
        <dbReference type="ChEBI" id="CHEBI:29969"/>
        <dbReference type="ChEBI" id="CHEBI:57856"/>
        <dbReference type="ChEBI" id="CHEBI:59789"/>
        <dbReference type="ChEBI" id="CHEBI:61961"/>
        <dbReference type="EC" id="2.1.1.360"/>
    </reaction>
</comment>
<dbReference type="EC" id="2.1.1.360" evidence="2 11"/>
<comment type="similarity">
    <text evidence="11">Belongs to the class I-like SAM-binding methyltransferase superfamily. DOT1 family.</text>
</comment>
<gene>
    <name evidence="14" type="ORF">C2G38_2077082</name>
</gene>
<dbReference type="Gene3D" id="1.10.260.170">
    <property type="match status" value="1"/>
</dbReference>
<evidence type="ECO:0000256" key="4">
    <source>
        <dbReference type="ARBA" id="ARBA00022603"/>
    </source>
</evidence>
<evidence type="ECO:0000256" key="2">
    <source>
        <dbReference type="ARBA" id="ARBA00012190"/>
    </source>
</evidence>
<evidence type="ECO:0000256" key="9">
    <source>
        <dbReference type="ARBA" id="ARBA00029821"/>
    </source>
</evidence>
<comment type="caution">
    <text evidence="14">The sequence shown here is derived from an EMBL/GenBank/DDBJ whole genome shotgun (WGS) entry which is preliminary data.</text>
</comment>
<dbReference type="InterPro" id="IPR029063">
    <property type="entry name" value="SAM-dependent_MTases_sf"/>
</dbReference>
<dbReference type="Pfam" id="PF08123">
    <property type="entry name" value="DOT1"/>
    <property type="match status" value="1"/>
</dbReference>
<dbReference type="PANTHER" id="PTHR21451">
    <property type="entry name" value="HISTONE H3 METHYLTRANSFERASE"/>
    <property type="match status" value="1"/>
</dbReference>